<comment type="caution">
    <text evidence="5">The sequence shown here is derived from an EMBL/GenBank/DDBJ whole genome shotgun (WGS) entry which is preliminary data.</text>
</comment>
<organism evidence="5 6">
    <name type="scientific">Pollutimonas nitritireducens</name>
    <dbReference type="NCBI Taxonomy" id="2045209"/>
    <lineage>
        <taxon>Bacteria</taxon>
        <taxon>Pseudomonadati</taxon>
        <taxon>Pseudomonadota</taxon>
        <taxon>Betaproteobacteria</taxon>
        <taxon>Burkholderiales</taxon>
        <taxon>Alcaligenaceae</taxon>
        <taxon>Pollutimonas</taxon>
    </lineage>
</organism>
<evidence type="ECO:0000313" key="5">
    <source>
        <dbReference type="EMBL" id="PLC53618.1"/>
    </source>
</evidence>
<evidence type="ECO:0000256" key="2">
    <source>
        <dbReference type="ARBA" id="ARBA00009009"/>
    </source>
</evidence>
<dbReference type="GO" id="GO:0030655">
    <property type="term" value="P:beta-lactam antibiotic catabolic process"/>
    <property type="evidence" value="ECO:0007669"/>
    <property type="project" value="InterPro"/>
</dbReference>
<comment type="similarity">
    <text evidence="2">Belongs to the class-A beta-lactamase family.</text>
</comment>
<dbReference type="Pfam" id="PF13354">
    <property type="entry name" value="Beta-lactamase2"/>
    <property type="match status" value="1"/>
</dbReference>
<name>A0A2N4UF15_9BURK</name>
<dbReference type="SUPFAM" id="SSF56601">
    <property type="entry name" value="beta-lactamase/transpeptidase-like"/>
    <property type="match status" value="1"/>
</dbReference>
<dbReference type="GO" id="GO:0008800">
    <property type="term" value="F:beta-lactamase activity"/>
    <property type="evidence" value="ECO:0007669"/>
    <property type="project" value="UniProtKB-EC"/>
</dbReference>
<reference evidence="5 6" key="1">
    <citation type="submission" date="2017-10" db="EMBL/GenBank/DDBJ databases">
        <title>Two draft genome sequences of Pusillimonas sp. strains isolated from a nitrate- and radionuclide-contaminated groundwater in Russia.</title>
        <authorList>
            <person name="Grouzdev D.S."/>
            <person name="Tourova T.P."/>
            <person name="Goeva M.A."/>
            <person name="Babich T.L."/>
            <person name="Sokolova D.S."/>
            <person name="Abdullin R."/>
            <person name="Poltaraus A.B."/>
            <person name="Toshchakov S.V."/>
            <person name="Nazina T.N."/>
        </authorList>
    </citation>
    <scope>NUCLEOTIDE SEQUENCE [LARGE SCALE GENOMIC DNA]</scope>
    <source>
        <strain evidence="5 6">JR1/69-2-13</strain>
    </source>
</reference>
<comment type="catalytic activity">
    <reaction evidence="1">
        <text>a beta-lactam + H2O = a substituted beta-amino acid</text>
        <dbReference type="Rhea" id="RHEA:20401"/>
        <dbReference type="ChEBI" id="CHEBI:15377"/>
        <dbReference type="ChEBI" id="CHEBI:35627"/>
        <dbReference type="ChEBI" id="CHEBI:140347"/>
        <dbReference type="EC" id="3.5.2.6"/>
    </reaction>
</comment>
<dbReference type="GO" id="GO:0046677">
    <property type="term" value="P:response to antibiotic"/>
    <property type="evidence" value="ECO:0007669"/>
    <property type="project" value="InterPro"/>
</dbReference>
<dbReference type="Gene3D" id="3.40.710.10">
    <property type="entry name" value="DD-peptidase/beta-lactamase superfamily"/>
    <property type="match status" value="1"/>
</dbReference>
<dbReference type="InterPro" id="IPR045155">
    <property type="entry name" value="Beta-lactam_cat"/>
</dbReference>
<accession>A0A2N4UF15</accession>
<proteinExistence type="inferred from homology"/>
<evidence type="ECO:0000256" key="3">
    <source>
        <dbReference type="ARBA" id="ARBA00012865"/>
    </source>
</evidence>
<evidence type="ECO:0000313" key="6">
    <source>
        <dbReference type="Proteomes" id="UP000234328"/>
    </source>
</evidence>
<keyword evidence="6" id="KW-1185">Reference proteome</keyword>
<feature type="domain" description="Beta-lactamase class A catalytic" evidence="4">
    <location>
        <begin position="82"/>
        <end position="268"/>
    </location>
</feature>
<sequence>MPLCRPEQCASKPVVRAASLLQLDPDRSEFMNRRTLLRLAALGTFSAATLNSSHGRSLDDSELERALRTFGDQSPDSASASIVIEDGLTTVRHSVNADLPLFVGSAIKTFILAQYLKEVEAGRLSEEAQLDVGPKVWSPSSPVLIHLQGTTTARSVLEAMIAHSDNTATDIALNTIGPDKVRALIKSAGLDQTRIPDSTRILFSYLAGAPEGTDVGWAGISKVMAGTLPGPPRAAINDHQTMVSTAAEMTDWYRHVLAGKYFEKPQTLAEFKRISAMAGAIPQTIPLDIMGYGKGGNLDWNGFHCFSLAGQMVLPTQRVNFCFTINWTGDDASVPTTFSNYIKQCRHLLRMVAAAQLPLKVN</sequence>
<evidence type="ECO:0000256" key="1">
    <source>
        <dbReference type="ARBA" id="ARBA00001526"/>
    </source>
</evidence>
<evidence type="ECO:0000259" key="4">
    <source>
        <dbReference type="Pfam" id="PF13354"/>
    </source>
</evidence>
<dbReference type="PANTHER" id="PTHR35333:SF3">
    <property type="entry name" value="BETA-LACTAMASE-TYPE TRANSPEPTIDASE FOLD CONTAINING PROTEIN"/>
    <property type="match status" value="1"/>
</dbReference>
<dbReference type="EMBL" id="PDNV01000007">
    <property type="protein sequence ID" value="PLC53618.1"/>
    <property type="molecule type" value="Genomic_DNA"/>
</dbReference>
<dbReference type="EC" id="3.5.2.6" evidence="3"/>
<protein>
    <recommendedName>
        <fullName evidence="3">beta-lactamase</fullName>
        <ecNumber evidence="3">3.5.2.6</ecNumber>
    </recommendedName>
</protein>
<dbReference type="InterPro" id="IPR012338">
    <property type="entry name" value="Beta-lactam/transpept-like"/>
</dbReference>
<dbReference type="AlphaFoldDB" id="A0A2N4UF15"/>
<dbReference type="PANTHER" id="PTHR35333">
    <property type="entry name" value="BETA-LACTAMASE"/>
    <property type="match status" value="1"/>
</dbReference>
<gene>
    <name evidence="5" type="ORF">CR155_12435</name>
</gene>
<dbReference type="InterPro" id="IPR000871">
    <property type="entry name" value="Beta-lactam_class-A"/>
</dbReference>
<dbReference type="Proteomes" id="UP000234328">
    <property type="component" value="Unassembled WGS sequence"/>
</dbReference>